<sequence>MLKEKCSFCRELELDDGSDRCIFHCEKDSWVTKHDPSNDKFDLGTEVIYYWDEEKVQKFWKKFKKLIEKKDLSKEESYDRFHGFIFPKIEQDTFKNYTFNCDLVFTKDCIFEGDINFFQTIFNKQIYFNDCKIKGKVCFGKSIFKDRFTFNNMKEIKEVFFKHAEFKEKVEFKESSCKKVDFENAIFEKLADFYRTKFYKVNFEKTDFKDIAVFSEAEFYCDVDFRYTKFLGTSIFRDTVITGKLDLKNSIFKDEANFLDIKLSKVESRETARKIKDSFEKQNNIIEANKFYALEMKEREKELEEDLKKGKNFFEWLVFKIHGISSNHSQDWLLALFLIISFTFLSVFIEKIFNSSSGLVDKYILSLIMFVGITFINFYIANTKKAYYLISIFIYYFIYSIFTQDWLLKCFSNKLNPFSIMTGNEELIFSALIYKIIIAYLIYQFIVSIRRNTRRK</sequence>
<dbReference type="InterPro" id="IPR001646">
    <property type="entry name" value="5peptide_repeat"/>
</dbReference>
<keyword evidence="1" id="KW-1133">Transmembrane helix</keyword>
<accession>A0AAW9D946</accession>
<dbReference type="Gene3D" id="2.160.20.80">
    <property type="entry name" value="E3 ubiquitin-protein ligase SopA"/>
    <property type="match status" value="1"/>
</dbReference>
<organism evidence="2 3">
    <name type="scientific">Aliarcobacter skirrowii</name>
    <dbReference type="NCBI Taxonomy" id="28200"/>
    <lineage>
        <taxon>Bacteria</taxon>
        <taxon>Pseudomonadati</taxon>
        <taxon>Campylobacterota</taxon>
        <taxon>Epsilonproteobacteria</taxon>
        <taxon>Campylobacterales</taxon>
        <taxon>Arcobacteraceae</taxon>
        <taxon>Aliarcobacter</taxon>
    </lineage>
</organism>
<reference evidence="2" key="1">
    <citation type="journal article" date="2023" name="Front. Microbiol.">
        <title>Genomic diversity and taxonomic marker for Arcobacter species.</title>
        <authorList>
            <person name="Zhou G."/>
            <person name="Gu Y."/>
            <person name="Wang H."/>
            <person name="Chen X."/>
            <person name="Zhang X."/>
            <person name="Shao Z."/>
            <person name="Yan X."/>
            <person name="Zhang J."/>
            <person name="Zhang M."/>
        </authorList>
    </citation>
    <scope>NUCLEOTIDE SEQUENCE</scope>
    <source>
        <strain evidence="2">BJSY19SF1-2</strain>
    </source>
</reference>
<dbReference type="RefSeq" id="WP_319047618.1">
    <property type="nucleotide sequence ID" value="NZ_JAUQUR010000001.1"/>
</dbReference>
<name>A0AAW9D946_9BACT</name>
<reference evidence="2" key="2">
    <citation type="submission" date="2023-07" db="EMBL/GenBank/DDBJ databases">
        <authorList>
            <person name="Zhang M."/>
            <person name="Zhou G."/>
        </authorList>
    </citation>
    <scope>NUCLEOTIDE SEQUENCE</scope>
    <source>
        <strain evidence="2">BJSY19SF1-2</strain>
    </source>
</reference>
<keyword evidence="1" id="KW-0472">Membrane</keyword>
<feature type="transmembrane region" description="Helical" evidence="1">
    <location>
        <begin position="427"/>
        <end position="446"/>
    </location>
</feature>
<keyword evidence="1" id="KW-0812">Transmembrane</keyword>
<dbReference type="Proteomes" id="UP001283691">
    <property type="component" value="Unassembled WGS sequence"/>
</dbReference>
<proteinExistence type="predicted"/>
<evidence type="ECO:0000313" key="2">
    <source>
        <dbReference type="EMBL" id="MDX4068681.1"/>
    </source>
</evidence>
<dbReference type="EMBL" id="JAUQUR010000001">
    <property type="protein sequence ID" value="MDX4068681.1"/>
    <property type="molecule type" value="Genomic_DNA"/>
</dbReference>
<protein>
    <submittedName>
        <fullName evidence="2">Pentapeptide repeat-containing protein</fullName>
    </submittedName>
</protein>
<dbReference type="AlphaFoldDB" id="A0AAW9D946"/>
<evidence type="ECO:0000313" key="3">
    <source>
        <dbReference type="Proteomes" id="UP001283691"/>
    </source>
</evidence>
<comment type="caution">
    <text evidence="2">The sequence shown here is derived from an EMBL/GenBank/DDBJ whole genome shotgun (WGS) entry which is preliminary data.</text>
</comment>
<gene>
    <name evidence="2" type="ORF">Q6A80_02975</name>
</gene>
<evidence type="ECO:0000256" key="1">
    <source>
        <dbReference type="SAM" id="Phobius"/>
    </source>
</evidence>
<feature type="transmembrane region" description="Helical" evidence="1">
    <location>
        <begin position="332"/>
        <end position="351"/>
    </location>
</feature>
<dbReference type="Pfam" id="PF13576">
    <property type="entry name" value="Pentapeptide_3"/>
    <property type="match status" value="1"/>
</dbReference>
<feature type="transmembrane region" description="Helical" evidence="1">
    <location>
        <begin position="363"/>
        <end position="380"/>
    </location>
</feature>
<feature type="transmembrane region" description="Helical" evidence="1">
    <location>
        <begin position="387"/>
        <end position="407"/>
    </location>
</feature>